<dbReference type="Proteomes" id="UP000692954">
    <property type="component" value="Unassembled WGS sequence"/>
</dbReference>
<dbReference type="EMBL" id="CAJJDN010000180">
    <property type="protein sequence ID" value="CAD8127782.1"/>
    <property type="molecule type" value="Genomic_DNA"/>
</dbReference>
<accession>A0A8S1RKH4</accession>
<sequence>MQLNYYQYVKKYFPVSHLRTLKESNTTLLVSKQGYIIKQQKFTVNEWEQWKQHFIEEIKIQNILNEQAPHSFLKILDWAEEISKQIHKIFIIYESTSDSQNLEQYFKNNTVNQEKLINIIFQMLRIGLELQSRKIFHLNITPKNFIYTNGFIKLTDFGSARVIHKYYFSQNLTEEQKYQFHFYQSTSMLNIKQLMNQQDQDLQFQDIIQNELLQDSIFKQNDEWSISLLITQIISKQFDIKIKNYEDYLCFNSFRVKEMLKQVRNSFPQLYMVCHKLLEQQLGLKVAYDMLIDISSQSKTSISKVKPLIMKLDPISCNEEKQQNPQFIAVTKNYYYVSIAEIKSKNEETDHSQSDQKDLLTTFSNDSKKIIDDEKKDKMKFLHSAEMSRDNQFTTFLTEPSILNMIKENQLKELQLQEIEKYLHALQTLHKQSKKQDQEKIISQINQIQQLFLKKNQLQDGINNQGSQIGLNNFIQLFWNENFEQNLVLKQFYEQILIQGDYGLNYVESQFHLLNYKSEILDISDENQIYKGYYNNDNIPHGLGIKYFKQKKQLIFGIFSNGIIEKCILIEQNNEYQVSIFQGSINEKSIKQGECIFEWFKIENDKFIKLQKHIGFIQQNKIVGYGERIYYQSIHSKQKFSYIYKGNFENSKKQGQGKLFKQVDDNLELVYDGEYEQDQYSGNGLGFFNKDILIQATFSKGKIVQCKDLKYKDKSVTVY</sequence>
<protein>
    <recommendedName>
        <fullName evidence="1">Protein kinase domain-containing protein</fullName>
    </recommendedName>
</protein>
<proteinExistence type="predicted"/>
<dbReference type="GO" id="GO:0005524">
    <property type="term" value="F:ATP binding"/>
    <property type="evidence" value="ECO:0007669"/>
    <property type="project" value="InterPro"/>
</dbReference>
<evidence type="ECO:0000259" key="1">
    <source>
        <dbReference type="PROSITE" id="PS50011"/>
    </source>
</evidence>
<evidence type="ECO:0000313" key="3">
    <source>
        <dbReference type="Proteomes" id="UP000692954"/>
    </source>
</evidence>
<dbReference type="AlphaFoldDB" id="A0A8S1RKH4"/>
<dbReference type="PROSITE" id="PS50011">
    <property type="entry name" value="PROTEIN_KINASE_DOM"/>
    <property type="match status" value="1"/>
</dbReference>
<comment type="caution">
    <text evidence="2">The sequence shown here is derived from an EMBL/GenBank/DDBJ whole genome shotgun (WGS) entry which is preliminary data.</text>
</comment>
<dbReference type="OrthoDB" id="309179at2759"/>
<gene>
    <name evidence="2" type="ORF">PSON_ATCC_30995.1.T1800003</name>
</gene>
<reference evidence="2" key="1">
    <citation type="submission" date="2021-01" db="EMBL/GenBank/DDBJ databases">
        <authorList>
            <consortium name="Genoscope - CEA"/>
            <person name="William W."/>
        </authorList>
    </citation>
    <scope>NUCLEOTIDE SEQUENCE</scope>
</reference>
<organism evidence="2 3">
    <name type="scientific">Paramecium sonneborni</name>
    <dbReference type="NCBI Taxonomy" id="65129"/>
    <lineage>
        <taxon>Eukaryota</taxon>
        <taxon>Sar</taxon>
        <taxon>Alveolata</taxon>
        <taxon>Ciliophora</taxon>
        <taxon>Intramacronucleata</taxon>
        <taxon>Oligohymenophorea</taxon>
        <taxon>Peniculida</taxon>
        <taxon>Parameciidae</taxon>
        <taxon>Paramecium</taxon>
    </lineage>
</organism>
<name>A0A8S1RKH4_9CILI</name>
<feature type="domain" description="Protein kinase" evidence="1">
    <location>
        <begin position="6"/>
        <end position="309"/>
    </location>
</feature>
<dbReference type="GO" id="GO:0004672">
    <property type="term" value="F:protein kinase activity"/>
    <property type="evidence" value="ECO:0007669"/>
    <property type="project" value="InterPro"/>
</dbReference>
<keyword evidence="3" id="KW-1185">Reference proteome</keyword>
<evidence type="ECO:0000313" key="2">
    <source>
        <dbReference type="EMBL" id="CAD8127782.1"/>
    </source>
</evidence>
<dbReference type="InterPro" id="IPR000719">
    <property type="entry name" value="Prot_kinase_dom"/>
</dbReference>